<keyword evidence="3" id="KW-0520">NAD</keyword>
<dbReference type="FunFam" id="1.20.1090.10:FF:000001">
    <property type="entry name" value="Aldehyde-alcohol dehydrogenase"/>
    <property type="match status" value="1"/>
</dbReference>
<dbReference type="EMBL" id="NIRO01000006">
    <property type="protein sequence ID" value="PHI15289.1"/>
    <property type="molecule type" value="Genomic_DNA"/>
</dbReference>
<dbReference type="SUPFAM" id="SSF56796">
    <property type="entry name" value="Dehydroquinate synthase-like"/>
    <property type="match status" value="1"/>
</dbReference>
<dbReference type="Pfam" id="PF25137">
    <property type="entry name" value="ADH_Fe_C"/>
    <property type="match status" value="1"/>
</dbReference>
<dbReference type="PANTHER" id="PTHR11496">
    <property type="entry name" value="ALCOHOL DEHYDROGENASE"/>
    <property type="match status" value="1"/>
</dbReference>
<dbReference type="Proteomes" id="UP000067061">
    <property type="component" value="Chromosome"/>
</dbReference>
<accession>A0A0S2ZVZ4</accession>
<evidence type="ECO:0000256" key="2">
    <source>
        <dbReference type="ARBA" id="ARBA00023002"/>
    </source>
</evidence>
<proteinExistence type="inferred from homology"/>
<dbReference type="InterPro" id="IPR039697">
    <property type="entry name" value="Alcohol_dehydrogenase_Fe"/>
</dbReference>
<dbReference type="FunFam" id="3.40.50.1970:FF:000003">
    <property type="entry name" value="Alcohol dehydrogenase, iron-containing"/>
    <property type="match status" value="1"/>
</dbReference>
<dbReference type="EMBL" id="CP013121">
    <property type="protein sequence ID" value="ALM94565.1"/>
    <property type="molecule type" value="Genomic_DNA"/>
</dbReference>
<evidence type="ECO:0000313" key="7">
    <source>
        <dbReference type="EMBL" id="PHI15289.1"/>
    </source>
</evidence>
<dbReference type="GO" id="GO:0046872">
    <property type="term" value="F:metal ion binding"/>
    <property type="evidence" value="ECO:0007669"/>
    <property type="project" value="InterPro"/>
</dbReference>
<feature type="domain" description="Alcohol dehydrogenase iron-type/glycerol dehydrogenase GldA" evidence="4">
    <location>
        <begin position="15"/>
        <end position="158"/>
    </location>
</feature>
<sequence length="369" mass="41204">MKIFEVNTEIYVGDKFDEIINKIKPKKAFIVTDSVMSKIGMTKKFENILIKKNIEYKIFDEVEVDPAFEIVNKALDKVIDFLPDIIVGIGGGSSLDTAKSIKYFIKKSNLHIPLIALPTTSGTGSEVTSYAVLTDKKNNIKIPLKDNEMIPEYAILDPELTKTLPKSVVADSGIDALTHAIESYTCKGANFYTKVYALSAIRFIFKNLLRMYRDIKDEEARTEMAKASCIAGFAFEKSGLGINHSVAHAIGGKFHIAHGKINGIILPYVIRFNSEDKTTAQRYYEISKDLGFPTNSIEEGAESLAVAVELLNKNLNLPSCVKDLAIDEEKYRNEIDTMSKSALEDICTSGNIREVNLEDLKKLFEKVYE</sequence>
<keyword evidence="2" id="KW-0560">Oxidoreductase</keyword>
<evidence type="ECO:0000313" key="6">
    <source>
        <dbReference type="EMBL" id="ALM94565.1"/>
    </source>
</evidence>
<dbReference type="Pfam" id="PF00465">
    <property type="entry name" value="Fe-ADH"/>
    <property type="match status" value="1"/>
</dbReference>
<evidence type="ECO:0000259" key="4">
    <source>
        <dbReference type="Pfam" id="PF00465"/>
    </source>
</evidence>
<dbReference type="Gene3D" id="3.40.50.1970">
    <property type="match status" value="1"/>
</dbReference>
<evidence type="ECO:0000256" key="1">
    <source>
        <dbReference type="ARBA" id="ARBA00007358"/>
    </source>
</evidence>
<dbReference type="RefSeq" id="WP_032834358.1">
    <property type="nucleotide sequence ID" value="NZ_CP013121.1"/>
</dbReference>
<name>A0A0S2ZVZ4_FUSNP</name>
<comment type="similarity">
    <text evidence="1">Belongs to the iron-containing alcohol dehydrogenase family.</text>
</comment>
<reference evidence="6 8" key="1">
    <citation type="submission" date="2015-11" db="EMBL/GenBank/DDBJ databases">
        <authorList>
            <person name="Kook J.-K."/>
            <person name="Park S.-N."/>
            <person name="Lim Y.K."/>
            <person name="Jo E."/>
        </authorList>
    </citation>
    <scope>NUCLEOTIDE SEQUENCE [LARGE SCALE GENOMIC DNA]</scope>
    <source>
        <strain evidence="6 8">ChDC F306</strain>
    </source>
</reference>
<dbReference type="PANTHER" id="PTHR11496:SF102">
    <property type="entry name" value="ALCOHOL DEHYDROGENASE 4"/>
    <property type="match status" value="1"/>
</dbReference>
<evidence type="ECO:0000256" key="3">
    <source>
        <dbReference type="ARBA" id="ARBA00023027"/>
    </source>
</evidence>
<dbReference type="GO" id="GO:0004022">
    <property type="term" value="F:alcohol dehydrogenase (NAD+) activity"/>
    <property type="evidence" value="ECO:0007669"/>
    <property type="project" value="TreeGrafter"/>
</dbReference>
<gene>
    <name evidence="7" type="ORF">CBG56_06700</name>
    <name evidence="6" type="ORF">RO02_08020</name>
</gene>
<dbReference type="InterPro" id="IPR001670">
    <property type="entry name" value="ADH_Fe/GldA"/>
</dbReference>
<dbReference type="CDD" id="cd08180">
    <property type="entry name" value="PDD"/>
    <property type="match status" value="1"/>
</dbReference>
<reference evidence="7 9" key="2">
    <citation type="submission" date="2017-06" db="EMBL/GenBank/DDBJ databases">
        <title>Draft genome sequence of Fusobacterium nucleatum subsp. polymorphum KCOM 1274 (=ChDC F309).</title>
        <authorList>
            <person name="Kook J.-K."/>
            <person name="Park S.-N."/>
            <person name="Lim Y.K."/>
            <person name="Roh H."/>
        </authorList>
    </citation>
    <scope>NUCLEOTIDE SEQUENCE [LARGE SCALE GENOMIC DNA]</scope>
    <source>
        <strain evidence="7">KCOM 1274</strain>
        <strain evidence="9">KCOM 1274 (ChDC F309)</strain>
    </source>
</reference>
<dbReference type="InterPro" id="IPR018211">
    <property type="entry name" value="ADH_Fe_CS"/>
</dbReference>
<protein>
    <submittedName>
        <fullName evidence="7">Butanol dehydrogenase</fullName>
    </submittedName>
</protein>
<evidence type="ECO:0000313" key="9">
    <source>
        <dbReference type="Proteomes" id="UP000224507"/>
    </source>
</evidence>
<feature type="domain" description="Fe-containing alcohol dehydrogenase-like C-terminal" evidence="5">
    <location>
        <begin position="170"/>
        <end position="368"/>
    </location>
</feature>
<dbReference type="Gene3D" id="1.20.1090.10">
    <property type="entry name" value="Dehydroquinate synthase-like - alpha domain"/>
    <property type="match status" value="1"/>
</dbReference>
<evidence type="ECO:0000313" key="8">
    <source>
        <dbReference type="Proteomes" id="UP000067061"/>
    </source>
</evidence>
<dbReference type="Proteomes" id="UP000224507">
    <property type="component" value="Unassembled WGS sequence"/>
</dbReference>
<evidence type="ECO:0000259" key="5">
    <source>
        <dbReference type="Pfam" id="PF25137"/>
    </source>
</evidence>
<dbReference type="InterPro" id="IPR056798">
    <property type="entry name" value="ADH_Fe_C"/>
</dbReference>
<organism evidence="7 9">
    <name type="scientific">Fusobacterium nucleatum subsp. polymorphum</name>
    <name type="common">Fusobacterium polymorphum</name>
    <dbReference type="NCBI Taxonomy" id="76857"/>
    <lineage>
        <taxon>Bacteria</taxon>
        <taxon>Fusobacteriati</taxon>
        <taxon>Fusobacteriota</taxon>
        <taxon>Fusobacteriia</taxon>
        <taxon>Fusobacteriales</taxon>
        <taxon>Fusobacteriaceae</taxon>
        <taxon>Fusobacterium</taxon>
    </lineage>
</organism>
<dbReference type="AlphaFoldDB" id="A0A0S2ZVZ4"/>
<dbReference type="PROSITE" id="PS00913">
    <property type="entry name" value="ADH_IRON_1"/>
    <property type="match status" value="1"/>
</dbReference>